<sequence>MPVISTLKSTARTLAGASALSLLMAGSALAFDGNAVAERVKELYAAQGGQISYQSVETSGSTVVLKGASIRAPGVAAQDKSFNVGDITLSDVSDAADGGYDIGQANVPDMTLPFEGTSISIKGMELENMHLAAEGSTDPLASILYYQKAEIDQITVNQAGNDIATLQDIVATISPYTAGSPINYTWDVDKIAIDLSKAEPSKAKETLTALGYEKIDGRIDSKGSWSITDGRFKLDQFDLVMDEGGKLGMTFDIGGYTLDFIKGLQQAQATLADNPDSDAGGLAMLGLLQQLTVSGASVRFDDASLTNKVLDYFANQQGTERSVLVNQMKAVLPLFAGQLKNAKFASQVTEAVSAYLDNPKSLEIRATPPSPVPVAILMATGSAQPEKLPDVLGVTVTANK</sequence>
<evidence type="ECO:0008006" key="4">
    <source>
        <dbReference type="Google" id="ProtNLM"/>
    </source>
</evidence>
<dbReference type="AlphaFoldDB" id="A0A2S9IZJ0"/>
<dbReference type="Proteomes" id="UP000239434">
    <property type="component" value="Unassembled WGS sequence"/>
</dbReference>
<evidence type="ECO:0000313" key="3">
    <source>
        <dbReference type="Proteomes" id="UP000239434"/>
    </source>
</evidence>
<feature type="chain" id="PRO_5015425221" description="DUF945 domain-containing protein" evidence="1">
    <location>
        <begin position="31"/>
        <end position="400"/>
    </location>
</feature>
<keyword evidence="3" id="KW-1185">Reference proteome</keyword>
<reference evidence="2 3" key="1">
    <citation type="submission" date="2018-02" db="EMBL/GenBank/DDBJ databases">
        <title>The draft genome of Phyllobacterium sp. 1N-3.</title>
        <authorList>
            <person name="Liu L."/>
            <person name="Li L."/>
            <person name="Zhang X."/>
            <person name="Wang T."/>
            <person name="Liang L."/>
        </authorList>
    </citation>
    <scope>NUCLEOTIDE SEQUENCE [LARGE SCALE GENOMIC DNA]</scope>
    <source>
        <strain evidence="2 3">1N-3</strain>
    </source>
</reference>
<protein>
    <recommendedName>
        <fullName evidence="4">DUF945 domain-containing protein</fullName>
    </recommendedName>
</protein>
<keyword evidence="1" id="KW-0732">Signal</keyword>
<comment type="caution">
    <text evidence="2">The sequence shown here is derived from an EMBL/GenBank/DDBJ whole genome shotgun (WGS) entry which is preliminary data.</text>
</comment>
<proteinExistence type="predicted"/>
<gene>
    <name evidence="2" type="ORF">C5748_02125</name>
</gene>
<evidence type="ECO:0000256" key="1">
    <source>
        <dbReference type="SAM" id="SignalP"/>
    </source>
</evidence>
<dbReference type="EMBL" id="PVBR01000001">
    <property type="protein sequence ID" value="PRD45951.1"/>
    <property type="molecule type" value="Genomic_DNA"/>
</dbReference>
<accession>A0A2S9IZJ0</accession>
<dbReference type="RefSeq" id="WP_105740249.1">
    <property type="nucleotide sequence ID" value="NZ_PVBR01000001.1"/>
</dbReference>
<name>A0A2S9IZJ0_9HYPH</name>
<evidence type="ECO:0000313" key="2">
    <source>
        <dbReference type="EMBL" id="PRD45951.1"/>
    </source>
</evidence>
<feature type="signal peptide" evidence="1">
    <location>
        <begin position="1"/>
        <end position="30"/>
    </location>
</feature>
<organism evidence="2 3">
    <name type="scientific">Phyllobacterium phragmitis</name>
    <dbReference type="NCBI Taxonomy" id="2670329"/>
    <lineage>
        <taxon>Bacteria</taxon>
        <taxon>Pseudomonadati</taxon>
        <taxon>Pseudomonadota</taxon>
        <taxon>Alphaproteobacteria</taxon>
        <taxon>Hyphomicrobiales</taxon>
        <taxon>Phyllobacteriaceae</taxon>
        <taxon>Phyllobacterium</taxon>
    </lineage>
</organism>